<dbReference type="SUPFAM" id="SSF81901">
    <property type="entry name" value="HCP-like"/>
    <property type="match status" value="1"/>
</dbReference>
<accession>A0A521FZ37</accession>
<reference evidence="1" key="1">
    <citation type="submission" date="2017-07" db="EMBL/GenBank/DDBJ databases">
        <title>The cable genome - Insights into the physiology and evolution of filamentous bacteria capable of sulfide oxidation via long distance electron transfer.</title>
        <authorList>
            <person name="Thorup C."/>
            <person name="Bjerg J.T."/>
            <person name="Schreiber L."/>
            <person name="Nielsen L.P."/>
            <person name="Kjeldsen K.U."/>
            <person name="Boesen T."/>
            <person name="Boggild A."/>
            <person name="Meysman F."/>
            <person name="Geelhoed J."/>
            <person name="Schramm A."/>
        </authorList>
    </citation>
    <scope>NUCLEOTIDE SEQUENCE [LARGE SCALE GENOMIC DNA]</scope>
    <source>
        <strain evidence="1">GS</strain>
    </source>
</reference>
<evidence type="ECO:0000313" key="2">
    <source>
        <dbReference type="Proteomes" id="UP000316238"/>
    </source>
</evidence>
<dbReference type="InterPro" id="IPR011990">
    <property type="entry name" value="TPR-like_helical_dom_sf"/>
</dbReference>
<dbReference type="SMART" id="SM00671">
    <property type="entry name" value="SEL1"/>
    <property type="match status" value="5"/>
</dbReference>
<dbReference type="AlphaFoldDB" id="A0A521FZ37"/>
<dbReference type="InterPro" id="IPR052945">
    <property type="entry name" value="Mitotic_Regulator"/>
</dbReference>
<dbReference type="InterPro" id="IPR006597">
    <property type="entry name" value="Sel1-like"/>
</dbReference>
<dbReference type="PANTHER" id="PTHR43628">
    <property type="entry name" value="ACTIVATOR OF C KINASE PROTEIN 1-RELATED"/>
    <property type="match status" value="1"/>
</dbReference>
<organism evidence="1 2">
    <name type="scientific">Candidatus Electronema aureum</name>
    <dbReference type="NCBI Taxonomy" id="2005002"/>
    <lineage>
        <taxon>Bacteria</taxon>
        <taxon>Pseudomonadati</taxon>
        <taxon>Thermodesulfobacteriota</taxon>
        <taxon>Desulfobulbia</taxon>
        <taxon>Desulfobulbales</taxon>
        <taxon>Desulfobulbaceae</taxon>
        <taxon>Candidatus Electronema</taxon>
    </lineage>
</organism>
<name>A0A521FZ37_9BACT</name>
<dbReference type="Proteomes" id="UP000316238">
    <property type="component" value="Unassembled WGS sequence"/>
</dbReference>
<gene>
    <name evidence="1" type="ORF">CDV28_15014</name>
</gene>
<comment type="caution">
    <text evidence="1">The sequence shown here is derived from an EMBL/GenBank/DDBJ whole genome shotgun (WGS) entry which is preliminary data.</text>
</comment>
<protein>
    <submittedName>
        <fullName evidence="1">TPR repeat</fullName>
    </submittedName>
</protein>
<evidence type="ECO:0000313" key="1">
    <source>
        <dbReference type="EMBL" id="TAA73911.1"/>
    </source>
</evidence>
<dbReference type="EMBL" id="NQJD01000050">
    <property type="protein sequence ID" value="TAA73911.1"/>
    <property type="molecule type" value="Genomic_DNA"/>
</dbReference>
<keyword evidence="2" id="KW-1185">Reference proteome</keyword>
<dbReference type="Gene3D" id="1.25.40.10">
    <property type="entry name" value="Tetratricopeptide repeat domain"/>
    <property type="match status" value="2"/>
</dbReference>
<proteinExistence type="predicted"/>
<dbReference type="Pfam" id="PF08238">
    <property type="entry name" value="Sel1"/>
    <property type="match status" value="4"/>
</dbReference>
<sequence>MFFIFCVDSKAFSSAEKECDEHSSYKEDPMKPDNIKGVKFEELNPKIAIPICDRALKEEPDNARILYQLGRLYQKKGRDNNDNDSYRKCVEYFDMAIKYSYQEAFHNMGSLYYRGEYFNKDYLKSFEFYKKSAEVKDSIHKLAYMYQKGYGVEADLVKARELYEINSQNENGYSMSMNNLGLMYEKGTGGLTVNEEKALDLWKKAAEKEENKYAYWNLCRAYQEAIAVIPDINKAKYWCRKALNKGHLGAKRAYERLQKGYLTEDEQNAKEREIKNDNSTGTPAPRVYKYSYGDEVSIFNNGSYWIGIVQERADERYQVKITTVNVKGFMKMFLSRSTCTGNETLDYNSKGKYIWIPKWCVE</sequence>
<dbReference type="PANTHER" id="PTHR43628:SF1">
    <property type="entry name" value="CHITIN SYNTHASE REGULATORY FACTOR 2-RELATED"/>
    <property type="match status" value="1"/>
</dbReference>